<dbReference type="InterPro" id="IPR053142">
    <property type="entry name" value="PchR_regulatory_protein"/>
</dbReference>
<dbReference type="InterPro" id="IPR018060">
    <property type="entry name" value="HTH_AraC"/>
</dbReference>
<proteinExistence type="predicted"/>
<name>A0ABZ0IMD5_9BACT</name>
<evidence type="ECO:0000313" key="6">
    <source>
        <dbReference type="Proteomes" id="UP001302349"/>
    </source>
</evidence>
<dbReference type="RefSeq" id="WP_317488376.1">
    <property type="nucleotide sequence ID" value="NZ_CP136051.1"/>
</dbReference>
<dbReference type="Gene3D" id="1.10.10.60">
    <property type="entry name" value="Homeodomain-like"/>
    <property type="match status" value="2"/>
</dbReference>
<dbReference type="SMART" id="SM00342">
    <property type="entry name" value="HTH_ARAC"/>
    <property type="match status" value="1"/>
</dbReference>
<sequence>MSSNNFLRLDYSDVFPATGLLSNQPALDIEFNLQADFGSHICTNHFFDGIQTSFLLAEFSSALEISYEEPRRSFSFCFNFEGNVASRHCGQRYDLGKGYYNFFFDPDPAKAHYFNSGSSYNIFHMTIEAEKLLSLIGQDDPLYDRFAECILKENGIPGFRTNLPLTVQVKSIIESIKFCPLKGAARRLFIESKVYELLALQIEVWQREYETSGFQQPLVKDVELMHAIQEYLQVHFQDDLSLKAIGKEFGINECKLKSGFKAHFGRTVFGYIQELRMEFARQLLSQKSFTVSLVADKLGYRNANHFSTAFKKYFGESPGKLRS</sequence>
<dbReference type="SUPFAM" id="SSF46689">
    <property type="entry name" value="Homeodomain-like"/>
    <property type="match status" value="2"/>
</dbReference>
<dbReference type="PRINTS" id="PR00032">
    <property type="entry name" value="HTHARAC"/>
</dbReference>
<evidence type="ECO:0000259" key="4">
    <source>
        <dbReference type="PROSITE" id="PS01124"/>
    </source>
</evidence>
<protein>
    <submittedName>
        <fullName evidence="5">AraC family transcriptional regulator</fullName>
    </submittedName>
</protein>
<dbReference type="InterPro" id="IPR020449">
    <property type="entry name" value="Tscrpt_reg_AraC-type_HTH"/>
</dbReference>
<organism evidence="5 6">
    <name type="scientific">Imperialibacter roseus</name>
    <dbReference type="NCBI Taxonomy" id="1324217"/>
    <lineage>
        <taxon>Bacteria</taxon>
        <taxon>Pseudomonadati</taxon>
        <taxon>Bacteroidota</taxon>
        <taxon>Cytophagia</taxon>
        <taxon>Cytophagales</taxon>
        <taxon>Flammeovirgaceae</taxon>
        <taxon>Imperialibacter</taxon>
    </lineage>
</organism>
<accession>A0ABZ0IMD5</accession>
<dbReference type="PANTHER" id="PTHR47893">
    <property type="entry name" value="REGULATORY PROTEIN PCHR"/>
    <property type="match status" value="1"/>
</dbReference>
<gene>
    <name evidence="5" type="ORF">RT717_21310</name>
</gene>
<keyword evidence="3" id="KW-0804">Transcription</keyword>
<dbReference type="PANTHER" id="PTHR47893:SF1">
    <property type="entry name" value="REGULATORY PROTEIN PCHR"/>
    <property type="match status" value="1"/>
</dbReference>
<keyword evidence="2" id="KW-0238">DNA-binding</keyword>
<evidence type="ECO:0000256" key="1">
    <source>
        <dbReference type="ARBA" id="ARBA00023015"/>
    </source>
</evidence>
<evidence type="ECO:0000256" key="2">
    <source>
        <dbReference type="ARBA" id="ARBA00023125"/>
    </source>
</evidence>
<keyword evidence="1" id="KW-0805">Transcription regulation</keyword>
<evidence type="ECO:0000256" key="3">
    <source>
        <dbReference type="ARBA" id="ARBA00023163"/>
    </source>
</evidence>
<dbReference type="InterPro" id="IPR009057">
    <property type="entry name" value="Homeodomain-like_sf"/>
</dbReference>
<keyword evidence="6" id="KW-1185">Reference proteome</keyword>
<dbReference type="Pfam" id="PF12833">
    <property type="entry name" value="HTH_18"/>
    <property type="match status" value="1"/>
</dbReference>
<dbReference type="EMBL" id="CP136051">
    <property type="protein sequence ID" value="WOK05618.1"/>
    <property type="molecule type" value="Genomic_DNA"/>
</dbReference>
<dbReference type="Proteomes" id="UP001302349">
    <property type="component" value="Chromosome"/>
</dbReference>
<evidence type="ECO:0000313" key="5">
    <source>
        <dbReference type="EMBL" id="WOK05618.1"/>
    </source>
</evidence>
<reference evidence="5 6" key="1">
    <citation type="journal article" date="2023" name="Microbiol. Resour. Announc.">
        <title>Complete Genome Sequence of Imperialibacter roseus strain P4T.</title>
        <authorList>
            <person name="Tizabi D.R."/>
            <person name="Bachvaroff T."/>
            <person name="Hill R.T."/>
        </authorList>
    </citation>
    <scope>NUCLEOTIDE SEQUENCE [LARGE SCALE GENOMIC DNA]</scope>
    <source>
        <strain evidence="5 6">P4T</strain>
    </source>
</reference>
<dbReference type="PROSITE" id="PS01124">
    <property type="entry name" value="HTH_ARAC_FAMILY_2"/>
    <property type="match status" value="1"/>
</dbReference>
<feature type="domain" description="HTH araC/xylS-type" evidence="4">
    <location>
        <begin position="226"/>
        <end position="323"/>
    </location>
</feature>